<sequence>MTDLNLRALRVQRRSIFAVGIAVAIAVVAFMLSFAVLREFALQDGIPHSLAWIFPPIVDSAMLSATIAVVALRTINRNGIATATRPVGSAQLSPGTIR</sequence>
<protein>
    <submittedName>
        <fullName evidence="2">DUF2637 domain-containing protein</fullName>
    </submittedName>
</protein>
<reference evidence="2 3" key="2">
    <citation type="journal article" date="2022" name="Arch. Microbiol.">
        <title>Rhodococcus pseudokoreensis sp. nov. isolated from the rhizosphere of young M26 apple rootstocks.</title>
        <authorList>
            <person name="Kampfer P."/>
            <person name="Glaeser S.P."/>
            <person name="Blom J."/>
            <person name="Wolf J."/>
            <person name="Benning S."/>
            <person name="Schloter M."/>
            <person name="Neumann-Schaal M."/>
        </authorList>
    </citation>
    <scope>NUCLEOTIDE SEQUENCE [LARGE SCALE GENOMIC DNA]</scope>
    <source>
        <strain evidence="2 3">R79</strain>
    </source>
</reference>
<keyword evidence="3" id="KW-1185">Reference proteome</keyword>
<evidence type="ECO:0000313" key="3">
    <source>
        <dbReference type="Proteomes" id="UP000662986"/>
    </source>
</evidence>
<feature type="transmembrane region" description="Helical" evidence="1">
    <location>
        <begin position="16"/>
        <end position="37"/>
    </location>
</feature>
<dbReference type="EMBL" id="CP070618">
    <property type="protein sequence ID" value="QSE88059.1"/>
    <property type="molecule type" value="Genomic_DNA"/>
</dbReference>
<reference evidence="2 3" key="1">
    <citation type="journal article" date="2021" name="Microbiol. Resour. Announc.">
        <title>Complete Genome Sequences of Two Rhodococcus sp. Strains with Large and Linear Chromosomes, Isolated from Apple Rhizosphere.</title>
        <authorList>
            <person name="Benning S."/>
            <person name="Brugnone N."/>
            <person name="Siani R."/>
            <person name="Kublik S."/>
            <person name="Schloter M."/>
            <person name="Rad V."/>
        </authorList>
    </citation>
    <scope>NUCLEOTIDE SEQUENCE [LARGE SCALE GENOMIC DNA]</scope>
    <source>
        <strain evidence="2 3">R79</strain>
    </source>
</reference>
<keyword evidence="1" id="KW-1133">Transmembrane helix</keyword>
<keyword evidence="1" id="KW-0472">Membrane</keyword>
<proteinExistence type="predicted"/>
<dbReference type="Pfam" id="PF10935">
    <property type="entry name" value="DUF2637"/>
    <property type="match status" value="1"/>
</dbReference>
<evidence type="ECO:0000256" key="1">
    <source>
        <dbReference type="SAM" id="Phobius"/>
    </source>
</evidence>
<gene>
    <name evidence="2" type="ORF">JWS13_05225</name>
</gene>
<accession>A0A974ZRZ4</accession>
<geneLocation type="plasmid" evidence="2 3">
    <name>unnamed1</name>
</geneLocation>
<keyword evidence="1" id="KW-0812">Transmembrane</keyword>
<feature type="transmembrane region" description="Helical" evidence="1">
    <location>
        <begin position="49"/>
        <end position="72"/>
    </location>
</feature>
<organism evidence="2 3">
    <name type="scientific">Rhodococcus pseudokoreensis</name>
    <dbReference type="NCBI Taxonomy" id="2811421"/>
    <lineage>
        <taxon>Bacteria</taxon>
        <taxon>Bacillati</taxon>
        <taxon>Actinomycetota</taxon>
        <taxon>Actinomycetes</taxon>
        <taxon>Mycobacteriales</taxon>
        <taxon>Nocardiaceae</taxon>
        <taxon>Rhodococcus</taxon>
    </lineage>
</organism>
<evidence type="ECO:0000313" key="2">
    <source>
        <dbReference type="EMBL" id="QSE88059.1"/>
    </source>
</evidence>
<dbReference type="RefSeq" id="WP_206004820.1">
    <property type="nucleotide sequence ID" value="NZ_CP070618.1"/>
</dbReference>
<name>A0A974ZRZ4_9NOCA</name>
<dbReference type="Proteomes" id="UP000662986">
    <property type="component" value="Plasmid unnamed1"/>
</dbReference>
<dbReference type="InterPro" id="IPR021235">
    <property type="entry name" value="DUF2637"/>
</dbReference>
<keyword evidence="2" id="KW-0614">Plasmid</keyword>